<feature type="transmembrane region" description="Helical" evidence="1">
    <location>
        <begin position="51"/>
        <end position="72"/>
    </location>
</feature>
<feature type="transmembrane region" description="Helical" evidence="1">
    <location>
        <begin position="78"/>
        <end position="94"/>
    </location>
</feature>
<protein>
    <recommendedName>
        <fullName evidence="4">YlaH-like protein</fullName>
    </recommendedName>
</protein>
<dbReference type="Pfam" id="PF14036">
    <property type="entry name" value="YlaH"/>
    <property type="match status" value="1"/>
</dbReference>
<dbReference type="OrthoDB" id="2680377at2"/>
<reference evidence="2 3" key="1">
    <citation type="submission" date="2019-03" db="EMBL/GenBank/DDBJ databases">
        <title>Genome sequence of Lentibacillus salicampi ATCC BAA-719.</title>
        <authorList>
            <person name="Maclea K.S."/>
            <person name="Simoes Junior M."/>
        </authorList>
    </citation>
    <scope>NUCLEOTIDE SEQUENCE [LARGE SCALE GENOMIC DNA]</scope>
    <source>
        <strain evidence="2 3">ATCC BAA-719</strain>
    </source>
</reference>
<dbReference type="EMBL" id="SRHY01000001">
    <property type="protein sequence ID" value="TFJ94522.1"/>
    <property type="molecule type" value="Genomic_DNA"/>
</dbReference>
<dbReference type="Proteomes" id="UP000298484">
    <property type="component" value="Unassembled WGS sequence"/>
</dbReference>
<dbReference type="AlphaFoldDB" id="A0A4Y9AGM3"/>
<dbReference type="InterPro" id="IPR025620">
    <property type="entry name" value="YlaH"/>
</dbReference>
<gene>
    <name evidence="2" type="ORF">E4U82_00990</name>
</gene>
<sequence>MDNSFSLVFEFMVNYRDSINVFWTFYVINLVLAAIAYKLGFAKELPVLKSVLVYIMLAFGMLILNLFSIVGYPITDSLIVICIVLAIYRFRLHLERKSKQA</sequence>
<evidence type="ECO:0008006" key="4">
    <source>
        <dbReference type="Google" id="ProtNLM"/>
    </source>
</evidence>
<accession>A0A4Y9AGM3</accession>
<name>A0A4Y9AGM3_9BACI</name>
<keyword evidence="1" id="KW-0472">Membrane</keyword>
<keyword evidence="1" id="KW-1133">Transmembrane helix</keyword>
<evidence type="ECO:0000313" key="2">
    <source>
        <dbReference type="EMBL" id="TFJ94522.1"/>
    </source>
</evidence>
<evidence type="ECO:0000313" key="3">
    <source>
        <dbReference type="Proteomes" id="UP000298484"/>
    </source>
</evidence>
<keyword evidence="3" id="KW-1185">Reference proteome</keyword>
<feature type="transmembrane region" description="Helical" evidence="1">
    <location>
        <begin position="20"/>
        <end position="39"/>
    </location>
</feature>
<comment type="caution">
    <text evidence="2">The sequence shown here is derived from an EMBL/GenBank/DDBJ whole genome shotgun (WGS) entry which is preliminary data.</text>
</comment>
<evidence type="ECO:0000256" key="1">
    <source>
        <dbReference type="SAM" id="Phobius"/>
    </source>
</evidence>
<keyword evidence="1" id="KW-0812">Transmembrane</keyword>
<proteinExistence type="predicted"/>
<organism evidence="2 3">
    <name type="scientific">Lentibacillus salicampi</name>
    <dbReference type="NCBI Taxonomy" id="175306"/>
    <lineage>
        <taxon>Bacteria</taxon>
        <taxon>Bacillati</taxon>
        <taxon>Bacillota</taxon>
        <taxon>Bacilli</taxon>
        <taxon>Bacillales</taxon>
        <taxon>Bacillaceae</taxon>
        <taxon>Lentibacillus</taxon>
    </lineage>
</organism>
<dbReference type="RefSeq" id="WP_135108167.1">
    <property type="nucleotide sequence ID" value="NZ_SRHY01000001.1"/>
</dbReference>